<feature type="transmembrane region" description="Helical" evidence="5">
    <location>
        <begin position="32"/>
        <end position="51"/>
    </location>
</feature>
<dbReference type="STRING" id="34508.A0A4U8UL38"/>
<keyword evidence="3 5" id="KW-1133">Transmembrane helix</keyword>
<dbReference type="GO" id="GO:0015421">
    <property type="term" value="F:ABC-type oligopeptide transporter activity"/>
    <property type="evidence" value="ECO:0007669"/>
    <property type="project" value="TreeGrafter"/>
</dbReference>
<dbReference type="OrthoDB" id="6500128at2759"/>
<feature type="transmembrane region" description="Helical" evidence="5">
    <location>
        <begin position="133"/>
        <end position="156"/>
    </location>
</feature>
<dbReference type="PROSITE" id="PS50929">
    <property type="entry name" value="ABC_TM1F"/>
    <property type="match status" value="1"/>
</dbReference>
<keyword evidence="4 5" id="KW-0472">Membrane</keyword>
<dbReference type="InterPro" id="IPR039421">
    <property type="entry name" value="Type_1_exporter"/>
</dbReference>
<keyword evidence="8" id="KW-1185">Reference proteome</keyword>
<dbReference type="CDD" id="cd18577">
    <property type="entry name" value="ABC_6TM_Pgp_ABCB1_D1_like"/>
    <property type="match status" value="1"/>
</dbReference>
<protein>
    <recommendedName>
        <fullName evidence="6">ABC transmembrane type-1 domain-containing protein</fullName>
    </recommendedName>
</protein>
<comment type="subcellular location">
    <subcellularLocation>
        <location evidence="1">Membrane</location>
        <topology evidence="1">Multi-pass membrane protein</topology>
    </subcellularLocation>
</comment>
<dbReference type="InterPro" id="IPR036640">
    <property type="entry name" value="ABC1_TM_sf"/>
</dbReference>
<accession>A0A4U8UL38</accession>
<organism evidence="7 8">
    <name type="scientific">Steinernema carpocapsae</name>
    <name type="common">Entomopathogenic nematode</name>
    <dbReference type="NCBI Taxonomy" id="34508"/>
    <lineage>
        <taxon>Eukaryota</taxon>
        <taxon>Metazoa</taxon>
        <taxon>Ecdysozoa</taxon>
        <taxon>Nematoda</taxon>
        <taxon>Chromadorea</taxon>
        <taxon>Rhabditida</taxon>
        <taxon>Tylenchina</taxon>
        <taxon>Panagrolaimomorpha</taxon>
        <taxon>Strongyloidoidea</taxon>
        <taxon>Steinernematidae</taxon>
        <taxon>Steinernema</taxon>
    </lineage>
</organism>
<dbReference type="EMBL" id="AZBU02000001">
    <property type="protein sequence ID" value="TMS33674.1"/>
    <property type="molecule type" value="Genomic_DNA"/>
</dbReference>
<dbReference type="Gene3D" id="1.20.1560.10">
    <property type="entry name" value="ABC transporter type 1, transmembrane domain"/>
    <property type="match status" value="1"/>
</dbReference>
<evidence type="ECO:0000313" key="8">
    <source>
        <dbReference type="Proteomes" id="UP000298663"/>
    </source>
</evidence>
<feature type="transmembrane region" description="Helical" evidence="5">
    <location>
        <begin position="7"/>
        <end position="26"/>
    </location>
</feature>
<proteinExistence type="predicted"/>
<dbReference type="Pfam" id="PF00664">
    <property type="entry name" value="ABC_membrane"/>
    <property type="match status" value="1"/>
</dbReference>
<dbReference type="PANTHER" id="PTHR43394">
    <property type="entry name" value="ATP-DEPENDENT PERMEASE MDL1, MITOCHONDRIAL"/>
    <property type="match status" value="1"/>
</dbReference>
<evidence type="ECO:0000313" key="7">
    <source>
        <dbReference type="EMBL" id="TMS33674.1"/>
    </source>
</evidence>
<dbReference type="SUPFAM" id="SSF90123">
    <property type="entry name" value="ABC transporter transmembrane region"/>
    <property type="match status" value="1"/>
</dbReference>
<dbReference type="InterPro" id="IPR011527">
    <property type="entry name" value="ABC1_TM_dom"/>
</dbReference>
<evidence type="ECO:0000256" key="1">
    <source>
        <dbReference type="ARBA" id="ARBA00004141"/>
    </source>
</evidence>
<evidence type="ECO:0000256" key="4">
    <source>
        <dbReference type="ARBA" id="ARBA00023136"/>
    </source>
</evidence>
<name>A0A4U8UL38_STECR</name>
<dbReference type="GO" id="GO:0005743">
    <property type="term" value="C:mitochondrial inner membrane"/>
    <property type="evidence" value="ECO:0007669"/>
    <property type="project" value="TreeGrafter"/>
</dbReference>
<evidence type="ECO:0000256" key="5">
    <source>
        <dbReference type="SAM" id="Phobius"/>
    </source>
</evidence>
<dbReference type="AlphaFoldDB" id="A0A4U8UL38"/>
<dbReference type="Proteomes" id="UP000298663">
    <property type="component" value="Unassembled WGS sequence"/>
</dbReference>
<dbReference type="GO" id="GO:0005524">
    <property type="term" value="F:ATP binding"/>
    <property type="evidence" value="ECO:0007669"/>
    <property type="project" value="InterPro"/>
</dbReference>
<evidence type="ECO:0000256" key="2">
    <source>
        <dbReference type="ARBA" id="ARBA00022692"/>
    </source>
</evidence>
<dbReference type="PANTHER" id="PTHR43394:SF27">
    <property type="entry name" value="ATP-DEPENDENT TRANSLOCASE ABCB1-LIKE"/>
    <property type="match status" value="1"/>
</dbReference>
<gene>
    <name evidence="7" type="ORF">L596_001386</name>
</gene>
<feature type="domain" description="ABC transmembrane type-1" evidence="6">
    <location>
        <begin position="1"/>
        <end position="168"/>
    </location>
</feature>
<sequence length="227" mass="24321">MGVIITCMANFLAGIVIAFVLSWKMTLVMLCFVPFMAASMIGIGKVAGYMIKKELKHYGKAGAIAEEVIGGIRTVIAFNGQMNEIIRYRKSLLKAVKSGSIKAATISGATASIQLLVFVSMGVAFWYGTKLVIYGEISAGTTFAVFWSVMGGTFALGQAAPQLAVIIGAKAAATTIFDVIDRSQNCLQCRPNCYVWNSPSSGRERLEFDILFGTAASHAQISGIWHV</sequence>
<reference evidence="7 8" key="1">
    <citation type="journal article" date="2015" name="Genome Biol.">
        <title>Comparative genomics of Steinernema reveals deeply conserved gene regulatory networks.</title>
        <authorList>
            <person name="Dillman A.R."/>
            <person name="Macchietto M."/>
            <person name="Porter C.F."/>
            <person name="Rogers A."/>
            <person name="Williams B."/>
            <person name="Antoshechkin I."/>
            <person name="Lee M.M."/>
            <person name="Goodwin Z."/>
            <person name="Lu X."/>
            <person name="Lewis E.E."/>
            <person name="Goodrich-Blair H."/>
            <person name="Stock S.P."/>
            <person name="Adams B.J."/>
            <person name="Sternberg P.W."/>
            <person name="Mortazavi A."/>
        </authorList>
    </citation>
    <scope>NUCLEOTIDE SEQUENCE [LARGE SCALE GENOMIC DNA]</scope>
    <source>
        <strain evidence="7 8">ALL</strain>
    </source>
</reference>
<dbReference type="GO" id="GO:0090374">
    <property type="term" value="P:oligopeptide export from mitochondrion"/>
    <property type="evidence" value="ECO:0007669"/>
    <property type="project" value="TreeGrafter"/>
</dbReference>
<evidence type="ECO:0000259" key="6">
    <source>
        <dbReference type="PROSITE" id="PS50929"/>
    </source>
</evidence>
<keyword evidence="2 5" id="KW-0812">Transmembrane</keyword>
<reference evidence="7 8" key="2">
    <citation type="journal article" date="2019" name="G3 (Bethesda)">
        <title>Hybrid Assembly of the Genome of the Entomopathogenic Nematode Steinernema carpocapsae Identifies the X-Chromosome.</title>
        <authorList>
            <person name="Serra L."/>
            <person name="Macchietto M."/>
            <person name="Macias-Munoz A."/>
            <person name="McGill C.J."/>
            <person name="Rodriguez I.M."/>
            <person name="Rodriguez B."/>
            <person name="Murad R."/>
            <person name="Mortazavi A."/>
        </authorList>
    </citation>
    <scope>NUCLEOTIDE SEQUENCE [LARGE SCALE GENOMIC DNA]</scope>
    <source>
        <strain evidence="7 8">ALL</strain>
    </source>
</reference>
<comment type="caution">
    <text evidence="7">The sequence shown here is derived from an EMBL/GenBank/DDBJ whole genome shotgun (WGS) entry which is preliminary data.</text>
</comment>
<evidence type="ECO:0000256" key="3">
    <source>
        <dbReference type="ARBA" id="ARBA00022989"/>
    </source>
</evidence>
<feature type="transmembrane region" description="Helical" evidence="5">
    <location>
        <begin position="103"/>
        <end position="127"/>
    </location>
</feature>